<reference evidence="1" key="1">
    <citation type="submission" date="2019-07" db="EMBL/GenBank/DDBJ databases">
        <title>Genomic Encyclopedia of Type Strains, Phase IV (KMG-IV): sequencing the most valuable type-strain genomes for metagenomic binning, comparative biology and taxonomic classification.</title>
        <authorList>
            <person name="Goeker M."/>
        </authorList>
    </citation>
    <scope>NUCLEOTIDE SEQUENCE</scope>
    <source>
        <strain evidence="1">DSM 44596</strain>
    </source>
</reference>
<comment type="caution">
    <text evidence="1">The sequence shown here is derived from an EMBL/GenBank/DDBJ whole genome shotgun (WGS) entry which is preliminary data.</text>
</comment>
<dbReference type="AlphaFoldDB" id="A0A652YS08"/>
<protein>
    <recommendedName>
        <fullName evidence="2">DUF732 domain-containing protein</fullName>
    </recommendedName>
</protein>
<dbReference type="EMBL" id="VNIQ01000003">
    <property type="protein sequence ID" value="TYQ05113.1"/>
    <property type="molecule type" value="Genomic_DNA"/>
</dbReference>
<evidence type="ECO:0000313" key="1">
    <source>
        <dbReference type="EMBL" id="TYQ05113.1"/>
    </source>
</evidence>
<proteinExistence type="predicted"/>
<evidence type="ECO:0008006" key="2">
    <source>
        <dbReference type="Google" id="ProtNLM"/>
    </source>
</evidence>
<organism evidence="1">
    <name type="scientific">Nocardia globerula</name>
    <dbReference type="NCBI Taxonomy" id="1818"/>
    <lineage>
        <taxon>Bacteria</taxon>
        <taxon>Bacillati</taxon>
        <taxon>Actinomycetota</taxon>
        <taxon>Actinomycetes</taxon>
        <taxon>Mycobacteriales</taxon>
        <taxon>Nocardiaceae</taxon>
        <taxon>Nocardia</taxon>
    </lineage>
</organism>
<sequence>MKRMIAALIVAGALVSLPACGNDDTNTETATRTSNTAESTTVQISSVTSTADLGMIDQAKLAAFVVAFRTAYADLSQDRDDESIQEIVFSSCNAIADGATEQEVTKEIRDLAANDGTEATQTQAEQIYKLVTPACP</sequence>
<name>A0A652YS08_NOCGL</name>
<gene>
    <name evidence="1" type="ORF">FNL38_103464</name>
</gene>
<accession>A0A652YS08</accession>